<gene>
    <name evidence="2" type="ORF">BV912_10640</name>
</gene>
<dbReference type="RefSeq" id="WP_085360430.1">
    <property type="nucleotide sequence ID" value="NZ_MTAB01000031.1"/>
</dbReference>
<dbReference type="STRING" id="1931275.BV914_05410"/>
<name>A0A1X3DDJ8_9NEIS</name>
<evidence type="ECO:0000256" key="1">
    <source>
        <dbReference type="SAM" id="SignalP"/>
    </source>
</evidence>
<evidence type="ECO:0008006" key="4">
    <source>
        <dbReference type="Google" id="ProtNLM"/>
    </source>
</evidence>
<protein>
    <recommendedName>
        <fullName evidence="4">DUF4189 domain-containing protein</fullName>
    </recommendedName>
</protein>
<dbReference type="EMBL" id="MTAB01000031">
    <property type="protein sequence ID" value="OSI17804.1"/>
    <property type="molecule type" value="Genomic_DNA"/>
</dbReference>
<feature type="chain" id="PRO_5012733338" description="DUF4189 domain-containing protein" evidence="1">
    <location>
        <begin position="20"/>
        <end position="154"/>
    </location>
</feature>
<feature type="signal peptide" evidence="1">
    <location>
        <begin position="1"/>
        <end position="19"/>
    </location>
</feature>
<organism evidence="2 3">
    <name type="scientific">Neisseria dumasiana</name>
    <dbReference type="NCBI Taxonomy" id="1931275"/>
    <lineage>
        <taxon>Bacteria</taxon>
        <taxon>Pseudomonadati</taxon>
        <taxon>Pseudomonadota</taxon>
        <taxon>Betaproteobacteria</taxon>
        <taxon>Neisseriales</taxon>
        <taxon>Neisseriaceae</taxon>
        <taxon>Neisseria</taxon>
    </lineage>
</organism>
<evidence type="ECO:0000313" key="2">
    <source>
        <dbReference type="EMBL" id="OSI17804.1"/>
    </source>
</evidence>
<reference evidence="3" key="1">
    <citation type="submission" date="2017-01" db="EMBL/GenBank/DDBJ databases">
        <authorList>
            <person name="Mah S.A."/>
            <person name="Swanson W.J."/>
            <person name="Moy G.W."/>
            <person name="Vacquier V.D."/>
        </authorList>
    </citation>
    <scope>NUCLEOTIDE SEQUENCE [LARGE SCALE GENOMIC DNA]</scope>
    <source>
        <strain evidence="3">124861</strain>
    </source>
</reference>
<evidence type="ECO:0000313" key="3">
    <source>
        <dbReference type="Proteomes" id="UP000193303"/>
    </source>
</evidence>
<sequence length="154" mass="16869">MKKSCVAAVLLCTAFSAAAAGKISERKEMEIIALGSKKNVRLEQQIKRALAPLAKSRGWAVQRGFNVDNEAGVHYSMKRDAAECDGANYCTVMRVFYNTHPECRKLYGNKTYFDKNEGGSSLGAYYTTHKNICYQLAGGRKDGEAVAKALKSGM</sequence>
<dbReference type="Proteomes" id="UP000193303">
    <property type="component" value="Unassembled WGS sequence"/>
</dbReference>
<accession>A0A1X3DDJ8</accession>
<comment type="caution">
    <text evidence="2">The sequence shown here is derived from an EMBL/GenBank/DDBJ whole genome shotgun (WGS) entry which is preliminary data.</text>
</comment>
<dbReference type="AlphaFoldDB" id="A0A1X3DDJ8"/>
<keyword evidence="1" id="KW-0732">Signal</keyword>
<proteinExistence type="predicted"/>
<dbReference type="OrthoDB" id="9916092at2"/>